<dbReference type="Pfam" id="PF18962">
    <property type="entry name" value="Por_Secre_tail"/>
    <property type="match status" value="1"/>
</dbReference>
<proteinExistence type="predicted"/>
<evidence type="ECO:0000313" key="2">
    <source>
        <dbReference type="EMBL" id="OIR05759.1"/>
    </source>
</evidence>
<comment type="caution">
    <text evidence="2">The sequence shown here is derived from an EMBL/GenBank/DDBJ whole genome shotgun (WGS) entry which is preliminary data.</text>
</comment>
<gene>
    <name evidence="2" type="ORF">GALL_121940</name>
</gene>
<dbReference type="AlphaFoldDB" id="A0A1J5SBM0"/>
<dbReference type="EMBL" id="MLJW01000048">
    <property type="protein sequence ID" value="OIR05759.1"/>
    <property type="molecule type" value="Genomic_DNA"/>
</dbReference>
<organism evidence="2">
    <name type="scientific">mine drainage metagenome</name>
    <dbReference type="NCBI Taxonomy" id="410659"/>
    <lineage>
        <taxon>unclassified sequences</taxon>
        <taxon>metagenomes</taxon>
        <taxon>ecological metagenomes</taxon>
    </lineage>
</organism>
<dbReference type="InterPro" id="IPR026444">
    <property type="entry name" value="Secre_tail"/>
</dbReference>
<evidence type="ECO:0000259" key="1">
    <source>
        <dbReference type="Pfam" id="PF18962"/>
    </source>
</evidence>
<reference evidence="2" key="1">
    <citation type="submission" date="2016-10" db="EMBL/GenBank/DDBJ databases">
        <title>Sequence of Gallionella enrichment culture.</title>
        <authorList>
            <person name="Poehlein A."/>
            <person name="Muehling M."/>
            <person name="Daniel R."/>
        </authorList>
    </citation>
    <scope>NUCLEOTIDE SEQUENCE</scope>
</reference>
<accession>A0A1J5SBM0</accession>
<protein>
    <recommendedName>
        <fullName evidence="1">Secretion system C-terminal sorting domain-containing protein</fullName>
    </recommendedName>
</protein>
<sequence>MKKLYSIFLMVSIMLVSSFTVVPHNELPFDQTRTVQFYPNPASSIIYFEFPSNFEKENYTLHIYNFLGRKMNELQINNSKLSVQLDNYLRGLYVFQIRDKTGAIIESGKFQVVK</sequence>
<name>A0A1J5SBM0_9ZZZZ</name>
<dbReference type="NCBIfam" id="TIGR04183">
    <property type="entry name" value="Por_Secre_tail"/>
    <property type="match status" value="1"/>
</dbReference>
<feature type="domain" description="Secretion system C-terminal sorting" evidence="1">
    <location>
        <begin position="38"/>
        <end position="105"/>
    </location>
</feature>